<feature type="transmembrane region" description="Helical" evidence="1">
    <location>
        <begin position="177"/>
        <end position="200"/>
    </location>
</feature>
<feature type="transmembrane region" description="Helical" evidence="1">
    <location>
        <begin position="24"/>
        <end position="41"/>
    </location>
</feature>
<protein>
    <recommendedName>
        <fullName evidence="4">DUF4386 domain-containing protein</fullName>
    </recommendedName>
</protein>
<feature type="transmembrane region" description="Helical" evidence="1">
    <location>
        <begin position="206"/>
        <end position="223"/>
    </location>
</feature>
<keyword evidence="1" id="KW-1133">Transmembrane helix</keyword>
<feature type="transmembrane region" description="Helical" evidence="1">
    <location>
        <begin position="68"/>
        <end position="88"/>
    </location>
</feature>
<keyword evidence="1" id="KW-0812">Transmembrane</keyword>
<dbReference type="Proteomes" id="UP001595872">
    <property type="component" value="Unassembled WGS sequence"/>
</dbReference>
<name>A0ABV9TXV7_9ACTN</name>
<organism evidence="2 3">
    <name type="scientific">Actinomadura gamaensis</name>
    <dbReference type="NCBI Taxonomy" id="1763541"/>
    <lineage>
        <taxon>Bacteria</taxon>
        <taxon>Bacillati</taxon>
        <taxon>Actinomycetota</taxon>
        <taxon>Actinomycetes</taxon>
        <taxon>Streptosporangiales</taxon>
        <taxon>Thermomonosporaceae</taxon>
        <taxon>Actinomadura</taxon>
    </lineage>
</organism>
<sequence length="231" mass="23311">MTTASHPAVPAAPRRRHPQLGPPLLVPVLVYVALTIAYVAVNASTPQPTASGADVLRHDLDHAPQIKVGAFLLVASATPLAVSAAVLSRRLRALGITAPGGAITLIGGALAASALALSGMFAWTGARLASDASPALARALADLSFATGGPGFSATCALLIAGVSVPGLLGRLLPRPVAVLGLAIAVVGALSSLTFAVYGFTYLVPVVRFGGTLWLIATAALLPRTRVRSHE</sequence>
<accession>A0ABV9TXV7</accession>
<keyword evidence="3" id="KW-1185">Reference proteome</keyword>
<evidence type="ECO:0000256" key="1">
    <source>
        <dbReference type="SAM" id="Phobius"/>
    </source>
</evidence>
<evidence type="ECO:0008006" key="4">
    <source>
        <dbReference type="Google" id="ProtNLM"/>
    </source>
</evidence>
<dbReference type="EMBL" id="JBHSIT010000004">
    <property type="protein sequence ID" value="MFC4908986.1"/>
    <property type="molecule type" value="Genomic_DNA"/>
</dbReference>
<keyword evidence="1" id="KW-0472">Membrane</keyword>
<reference evidence="3" key="1">
    <citation type="journal article" date="2019" name="Int. J. Syst. Evol. Microbiol.">
        <title>The Global Catalogue of Microorganisms (GCM) 10K type strain sequencing project: providing services to taxonomists for standard genome sequencing and annotation.</title>
        <authorList>
            <consortium name="The Broad Institute Genomics Platform"/>
            <consortium name="The Broad Institute Genome Sequencing Center for Infectious Disease"/>
            <person name="Wu L."/>
            <person name="Ma J."/>
        </authorList>
    </citation>
    <scope>NUCLEOTIDE SEQUENCE [LARGE SCALE GENOMIC DNA]</scope>
    <source>
        <strain evidence="3">KLKA75</strain>
    </source>
</reference>
<dbReference type="RefSeq" id="WP_378256116.1">
    <property type="nucleotide sequence ID" value="NZ_JBHSIT010000004.1"/>
</dbReference>
<gene>
    <name evidence="2" type="ORF">ACFPCY_16805</name>
</gene>
<proteinExistence type="predicted"/>
<evidence type="ECO:0000313" key="2">
    <source>
        <dbReference type="EMBL" id="MFC4908986.1"/>
    </source>
</evidence>
<comment type="caution">
    <text evidence="2">The sequence shown here is derived from an EMBL/GenBank/DDBJ whole genome shotgun (WGS) entry which is preliminary data.</text>
</comment>
<feature type="transmembrane region" description="Helical" evidence="1">
    <location>
        <begin position="143"/>
        <end position="165"/>
    </location>
</feature>
<evidence type="ECO:0000313" key="3">
    <source>
        <dbReference type="Proteomes" id="UP001595872"/>
    </source>
</evidence>
<feature type="transmembrane region" description="Helical" evidence="1">
    <location>
        <begin position="100"/>
        <end position="123"/>
    </location>
</feature>